<reference evidence="2" key="1">
    <citation type="journal article" date="2014" name="Front. Microbiol.">
        <title>High frequency of phylogenetically diverse reductive dehalogenase-homologous genes in deep subseafloor sedimentary metagenomes.</title>
        <authorList>
            <person name="Kawai M."/>
            <person name="Futagami T."/>
            <person name="Toyoda A."/>
            <person name="Takaki Y."/>
            <person name="Nishi S."/>
            <person name="Hori S."/>
            <person name="Arai W."/>
            <person name="Tsubouchi T."/>
            <person name="Morono Y."/>
            <person name="Uchiyama I."/>
            <person name="Ito T."/>
            <person name="Fujiyama A."/>
            <person name="Inagaki F."/>
            <person name="Takami H."/>
        </authorList>
    </citation>
    <scope>NUCLEOTIDE SEQUENCE</scope>
    <source>
        <strain evidence="2">Expedition CK06-06</strain>
    </source>
</reference>
<comment type="caution">
    <text evidence="2">The sequence shown here is derived from an EMBL/GenBank/DDBJ whole genome shotgun (WGS) entry which is preliminary data.</text>
</comment>
<name>X1FJS5_9ZZZZ</name>
<organism evidence="2">
    <name type="scientific">marine sediment metagenome</name>
    <dbReference type="NCBI Taxonomy" id="412755"/>
    <lineage>
        <taxon>unclassified sequences</taxon>
        <taxon>metagenomes</taxon>
        <taxon>ecological metagenomes</taxon>
    </lineage>
</organism>
<dbReference type="EMBL" id="BARU01009097">
    <property type="protein sequence ID" value="GAH32780.1"/>
    <property type="molecule type" value="Genomic_DNA"/>
</dbReference>
<evidence type="ECO:0000256" key="1">
    <source>
        <dbReference type="SAM" id="Coils"/>
    </source>
</evidence>
<keyword evidence="1" id="KW-0175">Coiled coil</keyword>
<accession>X1FJS5</accession>
<evidence type="ECO:0000313" key="2">
    <source>
        <dbReference type="EMBL" id="GAH32780.1"/>
    </source>
</evidence>
<proteinExistence type="predicted"/>
<protein>
    <submittedName>
        <fullName evidence="2">Uncharacterized protein</fullName>
    </submittedName>
</protein>
<feature type="coiled-coil region" evidence="1">
    <location>
        <begin position="22"/>
        <end position="49"/>
    </location>
</feature>
<gene>
    <name evidence="2" type="ORF">S03H2_17610</name>
</gene>
<sequence>MYDIPEDVLELKELVGTQRAMLNQRENEMELAKGEVLAIQKELEFMKKQSVPTQRKLEEGFELIGNLKSELLLKEETNKSLQIKVREIQAFADKIQDEQVRLLTDMDQKWKKELEKLRLDHIEEKKDLVGKISDLDTFLLDSKLTSTEATSEAKDLKSRFQEIRDSQQNMIKKIKINIY</sequence>
<dbReference type="AlphaFoldDB" id="X1FJS5"/>